<evidence type="ECO:0000313" key="3">
    <source>
        <dbReference type="Proteomes" id="UP000607653"/>
    </source>
</evidence>
<dbReference type="Proteomes" id="UP000607653">
    <property type="component" value="Unassembled WGS sequence"/>
</dbReference>
<organism evidence="2 3">
    <name type="scientific">Nelumbo nucifera</name>
    <name type="common">Sacred lotus</name>
    <dbReference type="NCBI Taxonomy" id="4432"/>
    <lineage>
        <taxon>Eukaryota</taxon>
        <taxon>Viridiplantae</taxon>
        <taxon>Streptophyta</taxon>
        <taxon>Embryophyta</taxon>
        <taxon>Tracheophyta</taxon>
        <taxon>Spermatophyta</taxon>
        <taxon>Magnoliopsida</taxon>
        <taxon>Proteales</taxon>
        <taxon>Nelumbonaceae</taxon>
        <taxon>Nelumbo</taxon>
    </lineage>
</organism>
<feature type="signal peptide" evidence="1">
    <location>
        <begin position="1"/>
        <end position="21"/>
    </location>
</feature>
<evidence type="ECO:0000256" key="1">
    <source>
        <dbReference type="SAM" id="SignalP"/>
    </source>
</evidence>
<keyword evidence="1" id="KW-0732">Signal</keyword>
<dbReference type="AlphaFoldDB" id="A0A822XSK7"/>
<name>A0A822XSK7_NELNU</name>
<dbReference type="EMBL" id="DUZY01000001">
    <property type="protein sequence ID" value="DAD22683.1"/>
    <property type="molecule type" value="Genomic_DNA"/>
</dbReference>
<proteinExistence type="predicted"/>
<reference evidence="2 3" key="1">
    <citation type="journal article" date="2020" name="Mol. Biol. Evol.">
        <title>Distinct Expression and Methylation Patterns for Genes with Different Fates following a Single Whole-Genome Duplication in Flowering Plants.</title>
        <authorList>
            <person name="Shi T."/>
            <person name="Rahmani R.S."/>
            <person name="Gugger P.F."/>
            <person name="Wang M."/>
            <person name="Li H."/>
            <person name="Zhang Y."/>
            <person name="Li Z."/>
            <person name="Wang Q."/>
            <person name="Van de Peer Y."/>
            <person name="Marchal K."/>
            <person name="Chen J."/>
        </authorList>
    </citation>
    <scope>NUCLEOTIDE SEQUENCE [LARGE SCALE GENOMIC DNA]</scope>
    <source>
        <tissue evidence="2">Leaf</tissue>
    </source>
</reference>
<evidence type="ECO:0000313" key="2">
    <source>
        <dbReference type="EMBL" id="DAD22683.1"/>
    </source>
</evidence>
<feature type="chain" id="PRO_5033011333" evidence="1">
    <location>
        <begin position="22"/>
        <end position="92"/>
    </location>
</feature>
<keyword evidence="3" id="KW-1185">Reference proteome</keyword>
<gene>
    <name evidence="2" type="ORF">HUJ06_024146</name>
</gene>
<accession>A0A822XSK7</accession>
<comment type="caution">
    <text evidence="2">The sequence shown here is derived from an EMBL/GenBank/DDBJ whole genome shotgun (WGS) entry which is preliminary data.</text>
</comment>
<sequence>MALALALALAICATLFMLCSSDDTLPGAANRQGRLLVEINQNTIEKGSEMAAENLDKINDVYQVISNQQSPCPPLVLLYCVSVVLISYLLMA</sequence>
<protein>
    <submittedName>
        <fullName evidence="2">Uncharacterized protein</fullName>
    </submittedName>
</protein>